<feature type="compositionally biased region" description="Basic and acidic residues" evidence="2">
    <location>
        <begin position="306"/>
        <end position="321"/>
    </location>
</feature>
<dbReference type="PANTHER" id="PTHR33067">
    <property type="entry name" value="RNA-DIRECTED DNA POLYMERASE-RELATED"/>
    <property type="match status" value="1"/>
</dbReference>
<sequence length="766" mass="86431">MGDHGNMDDLTAALALIQQQMQTQQQQMFQMQQTIQNQQQAAQEQAAVNAAEEGRGALIGERNLPRNFATNCSPINPPSYDLAAKVDQLLKGNQSQVFIMEEATPEKSAGDLAFEAELSRDDQQEVSYVNGQGWQPKNYHPNPNVRNNQQLFWPKHDKPTDPAQSNQFHYAGYQKNYQPQAYVLSQPQNNTPQMLKHQNPQPATSAPIVAPQDETKVMLQQLLQGQQLQGKALNQVTTEINTRMNHMFGDLSTKYDNVASHMRQMDIQIAQTAESVKRQQGTLPGKTDKNPKECNAVQLRSGKQLSEPEKRRFTTAEKGKQKDIDDLAAKVDQRLKGNQSQVFIMEEATPEKSASDLAFEAELSGDDQQEVSYVNGQGWQLKNYHPNPIVRNNQQLFWPKQDKPTDQYAGYQKNYQPRAYVLSQPQNNTLQMQKHQNPQPATSTPIVAPQDETKVMLQQLLQGQQLQGKALNQVTTEINTRMNHMFGDLSTKYDNVASHIRQMDIQIAHTAESVKRQQGTLPGKTDKNPKECNAVQLRSGKQLSEPEKRRFTTAEKGKQKESEQLAADTAAVERNAEPAVGTSSPGPEQPAEAVRPIPEVVPPREYIPKVPYPVPAKATRKDREEMKCRKMLEDLTVRLPLMDAIQMMPSMRSFMKGLISGKISEESEFMTVSKECSAVLQNRQIKKRGDPGKFVLSIQIGKTVFACSLVDLGSSVNLMPYSVARRLEQVKEQRREIQEVRCRFEGFDAEQPSRTTRRLFPKRTSV</sequence>
<evidence type="ECO:0008006" key="5">
    <source>
        <dbReference type="Google" id="ProtNLM"/>
    </source>
</evidence>
<gene>
    <name evidence="3" type="ORF">DY000_02031402</name>
</gene>
<evidence type="ECO:0000256" key="1">
    <source>
        <dbReference type="SAM" id="Coils"/>
    </source>
</evidence>
<feature type="compositionally biased region" description="Basic and acidic residues" evidence="2">
    <location>
        <begin position="544"/>
        <end position="563"/>
    </location>
</feature>
<feature type="region of interest" description="Disordered" evidence="2">
    <location>
        <begin position="300"/>
        <end position="321"/>
    </location>
</feature>
<dbReference type="Proteomes" id="UP000266723">
    <property type="component" value="Unassembled WGS sequence"/>
</dbReference>
<organism evidence="3 4">
    <name type="scientific">Brassica cretica</name>
    <name type="common">Mustard</name>
    <dbReference type="NCBI Taxonomy" id="69181"/>
    <lineage>
        <taxon>Eukaryota</taxon>
        <taxon>Viridiplantae</taxon>
        <taxon>Streptophyta</taxon>
        <taxon>Embryophyta</taxon>
        <taxon>Tracheophyta</taxon>
        <taxon>Spermatophyta</taxon>
        <taxon>Magnoliopsida</taxon>
        <taxon>eudicotyledons</taxon>
        <taxon>Gunneridae</taxon>
        <taxon>Pentapetalae</taxon>
        <taxon>rosids</taxon>
        <taxon>malvids</taxon>
        <taxon>Brassicales</taxon>
        <taxon>Brassicaceae</taxon>
        <taxon>Brassiceae</taxon>
        <taxon>Brassica</taxon>
    </lineage>
</organism>
<keyword evidence="4" id="KW-1185">Reference proteome</keyword>
<protein>
    <recommendedName>
        <fullName evidence="5">Aspartic peptidase DDI1-type domain-containing protein</fullName>
    </recommendedName>
</protein>
<evidence type="ECO:0000313" key="4">
    <source>
        <dbReference type="Proteomes" id="UP000266723"/>
    </source>
</evidence>
<keyword evidence="1" id="KW-0175">Coiled coil</keyword>
<reference evidence="3 4" key="1">
    <citation type="journal article" date="2020" name="BMC Genomics">
        <title>Intraspecific diversification of the crop wild relative Brassica cretica Lam. using demographic model selection.</title>
        <authorList>
            <person name="Kioukis A."/>
            <person name="Michalopoulou V.A."/>
            <person name="Briers L."/>
            <person name="Pirintsos S."/>
            <person name="Studholme D.J."/>
            <person name="Pavlidis P."/>
            <person name="Sarris P.F."/>
        </authorList>
    </citation>
    <scope>NUCLEOTIDE SEQUENCE [LARGE SCALE GENOMIC DNA]</scope>
    <source>
        <strain evidence="4">cv. PFS-1207/04</strain>
    </source>
</reference>
<feature type="region of interest" description="Disordered" evidence="2">
    <location>
        <begin position="513"/>
        <end position="593"/>
    </location>
</feature>
<evidence type="ECO:0000313" key="3">
    <source>
        <dbReference type="EMBL" id="KAF3576211.1"/>
    </source>
</evidence>
<feature type="coiled-coil region" evidence="1">
    <location>
        <begin position="723"/>
        <end position="750"/>
    </location>
</feature>
<comment type="caution">
    <text evidence="3">The sequence shown here is derived from an EMBL/GenBank/DDBJ whole genome shotgun (WGS) entry which is preliminary data.</text>
</comment>
<evidence type="ECO:0000256" key="2">
    <source>
        <dbReference type="SAM" id="MobiDB-lite"/>
    </source>
</evidence>
<accession>A0ABQ7DFR1</accession>
<dbReference type="EMBL" id="QGKV02000649">
    <property type="protein sequence ID" value="KAF3576211.1"/>
    <property type="molecule type" value="Genomic_DNA"/>
</dbReference>
<dbReference type="PANTHER" id="PTHR33067:SF9">
    <property type="entry name" value="RNA-DIRECTED DNA POLYMERASE"/>
    <property type="match status" value="1"/>
</dbReference>
<proteinExistence type="predicted"/>
<name>A0ABQ7DFR1_BRACR</name>
<feature type="coiled-coil region" evidence="1">
    <location>
        <begin position="7"/>
        <end position="41"/>
    </location>
</feature>